<evidence type="ECO:0000313" key="1">
    <source>
        <dbReference type="EMBL" id="KAJ3491696.1"/>
    </source>
</evidence>
<accession>A0AAD5VC68</accession>
<keyword evidence="2" id="KW-1185">Reference proteome</keyword>
<dbReference type="AlphaFoldDB" id="A0AAD5VC68"/>
<evidence type="ECO:0000313" key="2">
    <source>
        <dbReference type="Proteomes" id="UP001212997"/>
    </source>
</evidence>
<proteinExistence type="predicted"/>
<comment type="caution">
    <text evidence="1">The sequence shown here is derived from an EMBL/GenBank/DDBJ whole genome shotgun (WGS) entry which is preliminary data.</text>
</comment>
<name>A0AAD5VC68_9APHY</name>
<organism evidence="1 2">
    <name type="scientific">Meripilus lineatus</name>
    <dbReference type="NCBI Taxonomy" id="2056292"/>
    <lineage>
        <taxon>Eukaryota</taxon>
        <taxon>Fungi</taxon>
        <taxon>Dikarya</taxon>
        <taxon>Basidiomycota</taxon>
        <taxon>Agaricomycotina</taxon>
        <taxon>Agaricomycetes</taxon>
        <taxon>Polyporales</taxon>
        <taxon>Meripilaceae</taxon>
        <taxon>Meripilus</taxon>
    </lineage>
</organism>
<sequence>MSSLAQILLRASHLIQLEIPYAEGFFKYSPETLLSLHLLPRLTSLRLGGVWAATAEAFSRVTSPLSYLSLAFQKDVSDGAFSLRRVSNTLVCLCVDNWKSRYIENSECPGVQSLHIACNRIDDMAVIVGVFPNISSFTLETSGSLWCTEQIQALRRTNQAAIRNLPNKWAFLDRLSGSVLAIYASGLECRVHELDIRWINPAESTQVQELLEDLRPQSFRAKVSLGDLTYQDLVDTLVPSCAQLASTCRSLAIKVHCNNSKMEASEVLECLMSQLQQIPLRSLELHFQWRRPFDQTVQALQVLDPNALASEFAHRISGLQVITISLEEEGRFGNIKRKECTMTVSL</sequence>
<dbReference type="Proteomes" id="UP001212997">
    <property type="component" value="Unassembled WGS sequence"/>
</dbReference>
<reference evidence="1" key="1">
    <citation type="submission" date="2022-07" db="EMBL/GenBank/DDBJ databases">
        <title>Genome Sequence of Physisporinus lineatus.</title>
        <authorList>
            <person name="Buettner E."/>
        </authorList>
    </citation>
    <scope>NUCLEOTIDE SEQUENCE</scope>
    <source>
        <strain evidence="1">VT162</strain>
    </source>
</reference>
<dbReference type="EMBL" id="JANAWD010000008">
    <property type="protein sequence ID" value="KAJ3491696.1"/>
    <property type="molecule type" value="Genomic_DNA"/>
</dbReference>
<protein>
    <submittedName>
        <fullName evidence="1">Uncharacterized protein</fullName>
    </submittedName>
</protein>
<gene>
    <name evidence="1" type="ORF">NLI96_g518</name>
</gene>